<dbReference type="InterPro" id="IPR010982">
    <property type="entry name" value="Lambda_DNA-bd_dom_sf"/>
</dbReference>
<sequence>MFYDIYKSLCEKKGISPSRAAEEMSFNRSSVSNWKKNGYTPRREILVKIADYFDTTVDSLLGENDSSIHEHFFELLKDEKFRELAELFSQLSPESARETINYVRYRRAQEKGGKG</sequence>
<protein>
    <submittedName>
        <fullName evidence="2">DNA-binding transcriptional regulator, XRE-family HTH domain</fullName>
    </submittedName>
</protein>
<dbReference type="CDD" id="cd00093">
    <property type="entry name" value="HTH_XRE"/>
    <property type="match status" value="1"/>
</dbReference>
<feature type="domain" description="HTH cro/C1-type" evidence="1">
    <location>
        <begin position="7"/>
        <end position="60"/>
    </location>
</feature>
<dbReference type="Pfam" id="PF01381">
    <property type="entry name" value="HTH_3"/>
    <property type="match status" value="1"/>
</dbReference>
<accession>A0A1W1YYH6</accession>
<organism evidence="2 3">
    <name type="scientific">Papillibacter cinnamivorans DSM 12816</name>
    <dbReference type="NCBI Taxonomy" id="1122930"/>
    <lineage>
        <taxon>Bacteria</taxon>
        <taxon>Bacillati</taxon>
        <taxon>Bacillota</taxon>
        <taxon>Clostridia</taxon>
        <taxon>Eubacteriales</taxon>
        <taxon>Oscillospiraceae</taxon>
        <taxon>Papillibacter</taxon>
    </lineage>
</organism>
<dbReference type="Gene3D" id="1.10.260.40">
    <property type="entry name" value="lambda repressor-like DNA-binding domains"/>
    <property type="match status" value="1"/>
</dbReference>
<dbReference type="OrthoDB" id="1863057at2"/>
<proteinExistence type="predicted"/>
<dbReference type="SUPFAM" id="SSF47413">
    <property type="entry name" value="lambda repressor-like DNA-binding domains"/>
    <property type="match status" value="1"/>
</dbReference>
<evidence type="ECO:0000313" key="3">
    <source>
        <dbReference type="Proteomes" id="UP000192790"/>
    </source>
</evidence>
<reference evidence="2 3" key="1">
    <citation type="submission" date="2017-04" db="EMBL/GenBank/DDBJ databases">
        <authorList>
            <person name="Afonso C.L."/>
            <person name="Miller P.J."/>
            <person name="Scott M.A."/>
            <person name="Spackman E."/>
            <person name="Goraichik I."/>
            <person name="Dimitrov K.M."/>
            <person name="Suarez D.L."/>
            <person name="Swayne D.E."/>
        </authorList>
    </citation>
    <scope>NUCLEOTIDE SEQUENCE [LARGE SCALE GENOMIC DNA]</scope>
    <source>
        <strain evidence="2 3">DSM 12816</strain>
    </source>
</reference>
<dbReference type="SMART" id="SM00530">
    <property type="entry name" value="HTH_XRE"/>
    <property type="match status" value="1"/>
</dbReference>
<gene>
    <name evidence="2" type="ORF">SAMN02745168_0784</name>
</gene>
<dbReference type="EMBL" id="FWXW01000001">
    <property type="protein sequence ID" value="SMC41265.1"/>
    <property type="molecule type" value="Genomic_DNA"/>
</dbReference>
<dbReference type="GO" id="GO:0003677">
    <property type="term" value="F:DNA binding"/>
    <property type="evidence" value="ECO:0007669"/>
    <property type="project" value="UniProtKB-KW"/>
</dbReference>
<evidence type="ECO:0000313" key="2">
    <source>
        <dbReference type="EMBL" id="SMC41265.1"/>
    </source>
</evidence>
<keyword evidence="3" id="KW-1185">Reference proteome</keyword>
<dbReference type="PROSITE" id="PS50943">
    <property type="entry name" value="HTH_CROC1"/>
    <property type="match status" value="1"/>
</dbReference>
<name>A0A1W1YYH6_9FIRM</name>
<keyword evidence="2" id="KW-0238">DNA-binding</keyword>
<dbReference type="InterPro" id="IPR001387">
    <property type="entry name" value="Cro/C1-type_HTH"/>
</dbReference>
<dbReference type="Proteomes" id="UP000192790">
    <property type="component" value="Unassembled WGS sequence"/>
</dbReference>
<dbReference type="RefSeq" id="WP_084233395.1">
    <property type="nucleotide sequence ID" value="NZ_FWXW01000001.1"/>
</dbReference>
<dbReference type="AlphaFoldDB" id="A0A1W1YYH6"/>
<evidence type="ECO:0000259" key="1">
    <source>
        <dbReference type="PROSITE" id="PS50943"/>
    </source>
</evidence>
<dbReference type="STRING" id="1122930.SAMN02745168_0784"/>